<dbReference type="InterPro" id="IPR036291">
    <property type="entry name" value="NAD(P)-bd_dom_sf"/>
</dbReference>
<evidence type="ECO:0000256" key="1">
    <source>
        <dbReference type="ARBA" id="ARBA00004370"/>
    </source>
</evidence>
<dbReference type="InterPro" id="IPR001509">
    <property type="entry name" value="Epimerase_deHydtase"/>
</dbReference>
<comment type="subcellular location">
    <subcellularLocation>
        <location evidence="1">Membrane</location>
    </subcellularLocation>
</comment>
<keyword evidence="4" id="KW-1185">Reference proteome</keyword>
<dbReference type="SUPFAM" id="SSF51735">
    <property type="entry name" value="NAD(P)-binding Rossmann-fold domains"/>
    <property type="match status" value="1"/>
</dbReference>
<evidence type="ECO:0000259" key="2">
    <source>
        <dbReference type="Pfam" id="PF01370"/>
    </source>
</evidence>
<dbReference type="Pfam" id="PF01370">
    <property type="entry name" value="Epimerase"/>
    <property type="match status" value="1"/>
</dbReference>
<dbReference type="PANTHER" id="PTHR14097">
    <property type="entry name" value="OXIDOREDUCTASE HTATIP2"/>
    <property type="match status" value="1"/>
</dbReference>
<reference evidence="3 4" key="1">
    <citation type="submission" date="2019-11" db="EMBL/GenBank/DDBJ databases">
        <title>Comparative genomics of hydrocarbon-degrading Desulfosarcina strains.</title>
        <authorList>
            <person name="Watanabe M."/>
            <person name="Kojima H."/>
            <person name="Fukui M."/>
        </authorList>
    </citation>
    <scope>NUCLEOTIDE SEQUENCE [LARGE SCALE GENOMIC DNA]</scope>
    <source>
        <strain evidence="3 4">PL12</strain>
    </source>
</reference>
<dbReference type="EMBL" id="AP021874">
    <property type="protein sequence ID" value="BBO66664.1"/>
    <property type="molecule type" value="Genomic_DNA"/>
</dbReference>
<dbReference type="GO" id="GO:0016020">
    <property type="term" value="C:membrane"/>
    <property type="evidence" value="ECO:0007669"/>
    <property type="project" value="UniProtKB-SubCell"/>
</dbReference>
<proteinExistence type="predicted"/>
<sequence>MRSKRVIITGATGMVGGCALRMCLENSVVARVTVIGRRTVGIQHPRLHELFHEDFMDFAAIAAAFIGQDAAFYCLGAYTGAVPDETFRRITVDYTLAFASELYRQSPRAAFCFLSGQGADPAERSRVAFARYKGMAENGLLAVGFPRVHIFRPGYIYPVTPRREPNLMYAASRMLYPVLRHIYPNIGIPSEDLAAAIVHAGLHGTAVHDTPILENRDIRAMVDGCLPGAVRT</sequence>
<feature type="domain" description="NAD-dependent epimerase/dehydratase" evidence="2">
    <location>
        <begin position="6"/>
        <end position="115"/>
    </location>
</feature>
<evidence type="ECO:0000313" key="3">
    <source>
        <dbReference type="EMBL" id="BBO66664.1"/>
    </source>
</evidence>
<evidence type="ECO:0000313" key="4">
    <source>
        <dbReference type="Proteomes" id="UP000427906"/>
    </source>
</evidence>
<dbReference type="RefSeq" id="WP_155315003.1">
    <property type="nucleotide sequence ID" value="NZ_AP021874.1"/>
</dbReference>
<dbReference type="Gene3D" id="3.40.50.720">
    <property type="entry name" value="NAD(P)-binding Rossmann-like Domain"/>
    <property type="match status" value="1"/>
</dbReference>
<gene>
    <name evidence="3" type="ORF">DSCA_05940</name>
</gene>
<dbReference type="Proteomes" id="UP000427906">
    <property type="component" value="Chromosome"/>
</dbReference>
<organism evidence="3 4">
    <name type="scientific">Desulfosarcina alkanivorans</name>
    <dbReference type="NCBI Taxonomy" id="571177"/>
    <lineage>
        <taxon>Bacteria</taxon>
        <taxon>Pseudomonadati</taxon>
        <taxon>Thermodesulfobacteriota</taxon>
        <taxon>Desulfobacteria</taxon>
        <taxon>Desulfobacterales</taxon>
        <taxon>Desulfosarcinaceae</taxon>
        <taxon>Desulfosarcina</taxon>
    </lineage>
</organism>
<dbReference type="PANTHER" id="PTHR14097:SF8">
    <property type="entry name" value="NAD(P)-BINDING DOMAIN-CONTAINING PROTEIN"/>
    <property type="match status" value="1"/>
</dbReference>
<accession>A0A5K7YJX8</accession>
<dbReference type="KEGG" id="dalk:DSCA_05940"/>
<protein>
    <submittedName>
        <fullName evidence="3">Epimerase</fullName>
    </submittedName>
</protein>
<dbReference type="PROSITE" id="PS51257">
    <property type="entry name" value="PROKAR_LIPOPROTEIN"/>
    <property type="match status" value="1"/>
</dbReference>
<name>A0A5K7YJX8_9BACT</name>
<dbReference type="AlphaFoldDB" id="A0A5K7YJX8"/>
<dbReference type="OrthoDB" id="9798632at2"/>